<dbReference type="InterPro" id="IPR001750">
    <property type="entry name" value="ND/Mrp_TM"/>
</dbReference>
<keyword evidence="16 18" id="KW-0472">Membrane</keyword>
<evidence type="ECO:0000256" key="6">
    <source>
        <dbReference type="ARBA" id="ARBA00022448"/>
    </source>
</evidence>
<gene>
    <name evidence="20" type="primary">nad2</name>
</gene>
<evidence type="ECO:0000256" key="13">
    <source>
        <dbReference type="ARBA" id="ARBA00023027"/>
    </source>
</evidence>
<evidence type="ECO:0000256" key="8">
    <source>
        <dbReference type="ARBA" id="ARBA00022692"/>
    </source>
</evidence>
<dbReference type="InterPro" id="IPR003917">
    <property type="entry name" value="NADH_UbQ_OxRdtase_chain2"/>
</dbReference>
<keyword evidence="15 18" id="KW-0496">Mitochondrion</keyword>
<organism evidence="20">
    <name type="scientific">Grandidierella osakaensis</name>
    <dbReference type="NCBI Taxonomy" id="2734914"/>
    <lineage>
        <taxon>Eukaryota</taxon>
        <taxon>Metazoa</taxon>
        <taxon>Ecdysozoa</taxon>
        <taxon>Arthropoda</taxon>
        <taxon>Crustacea</taxon>
        <taxon>Multicrustacea</taxon>
        <taxon>Malacostraca</taxon>
        <taxon>Eumalacostraca</taxon>
        <taxon>Peracarida</taxon>
        <taxon>Amphipoda</taxon>
        <taxon>Senticaudata</taxon>
        <taxon>Corophiida</taxon>
        <taxon>Corophiidira</taxon>
        <taxon>Corophioidea</taxon>
        <taxon>Corophiidae</taxon>
        <taxon>Grandidierella</taxon>
    </lineage>
</organism>
<dbReference type="InterPro" id="IPR050175">
    <property type="entry name" value="Complex_I_Subunit_2"/>
</dbReference>
<dbReference type="PANTHER" id="PTHR46552">
    <property type="entry name" value="NADH-UBIQUINONE OXIDOREDUCTASE CHAIN 2"/>
    <property type="match status" value="1"/>
</dbReference>
<evidence type="ECO:0000256" key="4">
    <source>
        <dbReference type="ARBA" id="ARBA00012944"/>
    </source>
</evidence>
<feature type="domain" description="NADH:quinone oxidoreductase/Mrp antiporter transmembrane" evidence="19">
    <location>
        <begin position="79"/>
        <end position="269"/>
    </location>
</feature>
<sequence>MMFFMVLLLSIFLIISTDSWLMTWLALEINIMVFLPLMLKKNNKYQSETALKYFLIQVMASVIILLSLIQLKVSENYIHLLTLALMLKMAAAPLHKWMPALISGMSWETLFILLILQKLAPFFLLSINMNLVYFDFLIFFIIMSAVTGSVMVLFQSSLQKMLAYSSIAHLAWMLAIMKESKFEWFIYFVIYSMIILALLVTLAHNNTSYLSQLLSLHKSKMKFWICLGFLSLAGLPPFSGFFPKMMVISVLSCSEYKFLAGVLILSSLISLFMYMRIILMVMLQKSAKNFLFEKKKNDYFVVFINMIFMPVGLMIFLLDFKLYKLKTFKVLKKSKS</sequence>
<comment type="function">
    <text evidence="18">Core subunit of the mitochondrial membrane respiratory chain NADH dehydrogenase (Complex I) which catalyzes electron transfer from NADH through the respiratory chain, using ubiquinone as an electron acceptor. Essential for the catalytic activity and assembly of complex I.</text>
</comment>
<evidence type="ECO:0000256" key="15">
    <source>
        <dbReference type="ARBA" id="ARBA00023128"/>
    </source>
</evidence>
<evidence type="ECO:0000256" key="14">
    <source>
        <dbReference type="ARBA" id="ARBA00023075"/>
    </source>
</evidence>
<evidence type="ECO:0000256" key="2">
    <source>
        <dbReference type="ARBA" id="ARBA00004448"/>
    </source>
</evidence>
<keyword evidence="7 18" id="KW-0679">Respiratory chain</keyword>
<feature type="transmembrane region" description="Helical" evidence="18">
    <location>
        <begin position="77"/>
        <end position="95"/>
    </location>
</feature>
<keyword evidence="9 18" id="KW-0999">Mitochondrion inner membrane</keyword>
<dbReference type="GO" id="GO:0005743">
    <property type="term" value="C:mitochondrial inner membrane"/>
    <property type="evidence" value="ECO:0007669"/>
    <property type="project" value="UniProtKB-SubCell"/>
</dbReference>
<feature type="transmembrane region" description="Helical" evidence="18">
    <location>
        <begin position="184"/>
        <end position="203"/>
    </location>
</feature>
<feature type="transmembrane region" description="Helical" evidence="18">
    <location>
        <begin position="51"/>
        <end position="71"/>
    </location>
</feature>
<evidence type="ECO:0000256" key="7">
    <source>
        <dbReference type="ARBA" id="ARBA00022660"/>
    </source>
</evidence>
<name>A0A6J4D1C8_9CRUS</name>
<evidence type="ECO:0000256" key="10">
    <source>
        <dbReference type="ARBA" id="ARBA00022967"/>
    </source>
</evidence>
<dbReference type="PRINTS" id="PR01436">
    <property type="entry name" value="NADHDHGNASE2"/>
</dbReference>
<geneLocation type="mitochondrion" evidence="20"/>
<feature type="domain" description="NADH:quinone oxidoreductase/Mrp antiporter transmembrane" evidence="19">
    <location>
        <begin position="18"/>
        <end position="72"/>
    </location>
</feature>
<protein>
    <recommendedName>
        <fullName evidence="5 18">NADH-ubiquinone oxidoreductase chain 2</fullName>
        <ecNumber evidence="4 18">7.1.1.2</ecNumber>
    </recommendedName>
</protein>
<evidence type="ECO:0000256" key="5">
    <source>
        <dbReference type="ARBA" id="ARBA00021008"/>
    </source>
</evidence>
<keyword evidence="6" id="KW-0813">Transport</keyword>
<keyword evidence="11 18" id="KW-0249">Electron transport</keyword>
<evidence type="ECO:0000259" key="19">
    <source>
        <dbReference type="Pfam" id="PF00361"/>
    </source>
</evidence>
<evidence type="ECO:0000256" key="9">
    <source>
        <dbReference type="ARBA" id="ARBA00022792"/>
    </source>
</evidence>
<keyword evidence="10 18" id="KW-1278">Translocase</keyword>
<dbReference type="EC" id="7.1.1.2" evidence="4 18"/>
<accession>A0A6J4D1C8</accession>
<keyword evidence="8 18" id="KW-0812">Transmembrane</keyword>
<comment type="similarity">
    <text evidence="3 18">Belongs to the complex I subunit 2 family.</text>
</comment>
<dbReference type="AlphaFoldDB" id="A0A6J4D1C8"/>
<comment type="catalytic activity">
    <reaction evidence="17 18">
        <text>a ubiquinone + NADH + 5 H(+)(in) = a ubiquinol + NAD(+) + 4 H(+)(out)</text>
        <dbReference type="Rhea" id="RHEA:29091"/>
        <dbReference type="Rhea" id="RHEA-COMP:9565"/>
        <dbReference type="Rhea" id="RHEA-COMP:9566"/>
        <dbReference type="ChEBI" id="CHEBI:15378"/>
        <dbReference type="ChEBI" id="CHEBI:16389"/>
        <dbReference type="ChEBI" id="CHEBI:17976"/>
        <dbReference type="ChEBI" id="CHEBI:57540"/>
        <dbReference type="ChEBI" id="CHEBI:57945"/>
        <dbReference type="EC" id="7.1.1.2"/>
    </reaction>
</comment>
<dbReference type="GO" id="GO:0006120">
    <property type="term" value="P:mitochondrial electron transport, NADH to ubiquinone"/>
    <property type="evidence" value="ECO:0007669"/>
    <property type="project" value="InterPro"/>
</dbReference>
<proteinExistence type="inferred from homology"/>
<evidence type="ECO:0000256" key="17">
    <source>
        <dbReference type="ARBA" id="ARBA00049551"/>
    </source>
</evidence>
<evidence type="ECO:0000256" key="12">
    <source>
        <dbReference type="ARBA" id="ARBA00022989"/>
    </source>
</evidence>
<feature type="transmembrane region" description="Helical" evidence="18">
    <location>
        <begin position="223"/>
        <end position="242"/>
    </location>
</feature>
<dbReference type="Pfam" id="PF00361">
    <property type="entry name" value="Proton_antipo_M"/>
    <property type="match status" value="2"/>
</dbReference>
<evidence type="ECO:0000256" key="11">
    <source>
        <dbReference type="ARBA" id="ARBA00022982"/>
    </source>
</evidence>
<dbReference type="EMBL" id="LC546828">
    <property type="protein sequence ID" value="BCD89863.1"/>
    <property type="molecule type" value="Genomic_DNA"/>
</dbReference>
<feature type="transmembrane region" description="Helical" evidence="18">
    <location>
        <begin position="258"/>
        <end position="279"/>
    </location>
</feature>
<dbReference type="PANTHER" id="PTHR46552:SF1">
    <property type="entry name" value="NADH-UBIQUINONE OXIDOREDUCTASE CHAIN 2"/>
    <property type="match status" value="1"/>
</dbReference>
<comment type="subcellular location">
    <subcellularLocation>
        <location evidence="2 18">Mitochondrion inner membrane</location>
        <topology evidence="2 18">Multi-pass membrane protein</topology>
    </subcellularLocation>
</comment>
<evidence type="ECO:0000256" key="16">
    <source>
        <dbReference type="ARBA" id="ARBA00023136"/>
    </source>
</evidence>
<evidence type="ECO:0000256" key="18">
    <source>
        <dbReference type="RuleBase" id="RU003403"/>
    </source>
</evidence>
<evidence type="ECO:0000313" key="20">
    <source>
        <dbReference type="EMBL" id="BCD89863.1"/>
    </source>
</evidence>
<reference evidence="20" key="1">
    <citation type="submission" date="2020-05" db="EMBL/GenBank/DDBJ databases">
        <title>The complete mitochondrial genome of Grandidierella osakaensis (Crustacea: Amphipoda).</title>
        <authorList>
            <person name="Hiki K."/>
            <person name="Ariyama H."/>
            <person name="Nakajima N."/>
        </authorList>
    </citation>
    <scope>NUCLEOTIDE SEQUENCE</scope>
    <source>
        <strain evidence="20">NIES-202002-AMP3</strain>
    </source>
</reference>
<keyword evidence="14 18" id="KW-0830">Ubiquinone</keyword>
<feature type="transmembrane region" description="Helical" evidence="18">
    <location>
        <begin position="107"/>
        <end position="127"/>
    </location>
</feature>
<feature type="transmembrane region" description="Helical" evidence="18">
    <location>
        <begin position="133"/>
        <end position="154"/>
    </location>
</feature>
<comment type="function">
    <text evidence="1">Core subunit of the mitochondrial membrane respiratory chain NADH dehydrogenase (Complex I) that is believed to belong to the minimal assembly required for catalysis. Complex I functions in the transfer of electrons from NADH to the respiratory chain. The immediate electron acceptor for the enzyme is believed to be ubiquinone.</text>
</comment>
<evidence type="ECO:0000256" key="3">
    <source>
        <dbReference type="ARBA" id="ARBA00007012"/>
    </source>
</evidence>
<evidence type="ECO:0000256" key="1">
    <source>
        <dbReference type="ARBA" id="ARBA00003257"/>
    </source>
</evidence>
<keyword evidence="13 18" id="KW-0520">NAD</keyword>
<dbReference type="GO" id="GO:0008137">
    <property type="term" value="F:NADH dehydrogenase (ubiquinone) activity"/>
    <property type="evidence" value="ECO:0007669"/>
    <property type="project" value="UniProtKB-EC"/>
</dbReference>
<feature type="transmembrane region" description="Helical" evidence="18">
    <location>
        <begin position="299"/>
        <end position="318"/>
    </location>
</feature>
<keyword evidence="12 18" id="KW-1133">Transmembrane helix</keyword>